<organism evidence="6 7">
    <name type="scientific">Pararcticibacter amylolyticus</name>
    <dbReference type="NCBI Taxonomy" id="2173175"/>
    <lineage>
        <taxon>Bacteria</taxon>
        <taxon>Pseudomonadati</taxon>
        <taxon>Bacteroidota</taxon>
        <taxon>Sphingobacteriia</taxon>
        <taxon>Sphingobacteriales</taxon>
        <taxon>Sphingobacteriaceae</taxon>
        <taxon>Pararcticibacter</taxon>
    </lineage>
</organism>
<evidence type="ECO:0000256" key="2">
    <source>
        <dbReference type="ARBA" id="ARBA00023125"/>
    </source>
</evidence>
<dbReference type="Proteomes" id="UP000245647">
    <property type="component" value="Unassembled WGS sequence"/>
</dbReference>
<evidence type="ECO:0000256" key="3">
    <source>
        <dbReference type="ARBA" id="ARBA00023163"/>
    </source>
</evidence>
<evidence type="ECO:0000313" key="6">
    <source>
        <dbReference type="EMBL" id="PWG78699.1"/>
    </source>
</evidence>
<keyword evidence="2" id="KW-0238">DNA-binding</keyword>
<dbReference type="SMART" id="SM00342">
    <property type="entry name" value="HTH_ARAC"/>
    <property type="match status" value="1"/>
</dbReference>
<dbReference type="InterPro" id="IPR018062">
    <property type="entry name" value="HTH_AraC-typ_CS"/>
</dbReference>
<dbReference type="PANTHER" id="PTHR43280:SF29">
    <property type="entry name" value="ARAC-FAMILY TRANSCRIPTIONAL REGULATOR"/>
    <property type="match status" value="1"/>
</dbReference>
<keyword evidence="4" id="KW-0472">Membrane</keyword>
<name>A0A2U2PC47_9SPHI</name>
<dbReference type="Pfam" id="PF12833">
    <property type="entry name" value="HTH_18"/>
    <property type="match status" value="1"/>
</dbReference>
<dbReference type="PROSITE" id="PS00041">
    <property type="entry name" value="HTH_ARAC_FAMILY_1"/>
    <property type="match status" value="1"/>
</dbReference>
<feature type="transmembrane region" description="Helical" evidence="4">
    <location>
        <begin position="111"/>
        <end position="129"/>
    </location>
</feature>
<comment type="caution">
    <text evidence="6">The sequence shown here is derived from an EMBL/GenBank/DDBJ whole genome shotgun (WGS) entry which is preliminary data.</text>
</comment>
<feature type="transmembrane region" description="Helical" evidence="4">
    <location>
        <begin position="149"/>
        <end position="168"/>
    </location>
</feature>
<evidence type="ECO:0000313" key="7">
    <source>
        <dbReference type="Proteomes" id="UP000245647"/>
    </source>
</evidence>
<dbReference type="AlphaFoldDB" id="A0A2U2PC47"/>
<dbReference type="GO" id="GO:0003700">
    <property type="term" value="F:DNA-binding transcription factor activity"/>
    <property type="evidence" value="ECO:0007669"/>
    <property type="project" value="InterPro"/>
</dbReference>
<dbReference type="PANTHER" id="PTHR43280">
    <property type="entry name" value="ARAC-FAMILY TRANSCRIPTIONAL REGULATOR"/>
    <property type="match status" value="1"/>
</dbReference>
<reference evidence="6 7" key="1">
    <citation type="submission" date="2018-04" db="EMBL/GenBank/DDBJ databases">
        <title>Pedobacter chongqingensis sp. nov., isolated from a rottenly hemp rope.</title>
        <authorList>
            <person name="Cai Y."/>
        </authorList>
    </citation>
    <scope>NUCLEOTIDE SEQUENCE [LARGE SCALE GENOMIC DNA]</scope>
    <source>
        <strain evidence="6 7">FJ4-8</strain>
    </source>
</reference>
<dbReference type="InterPro" id="IPR018060">
    <property type="entry name" value="HTH_AraC"/>
</dbReference>
<dbReference type="PROSITE" id="PS01124">
    <property type="entry name" value="HTH_ARAC_FAMILY_2"/>
    <property type="match status" value="1"/>
</dbReference>
<dbReference type="Gene3D" id="1.10.10.60">
    <property type="entry name" value="Homeodomain-like"/>
    <property type="match status" value="1"/>
</dbReference>
<dbReference type="EMBL" id="QEAS01000021">
    <property type="protein sequence ID" value="PWG78699.1"/>
    <property type="molecule type" value="Genomic_DNA"/>
</dbReference>
<feature type="transmembrane region" description="Helical" evidence="4">
    <location>
        <begin position="78"/>
        <end position="99"/>
    </location>
</feature>
<dbReference type="GO" id="GO:0043565">
    <property type="term" value="F:sequence-specific DNA binding"/>
    <property type="evidence" value="ECO:0007669"/>
    <property type="project" value="InterPro"/>
</dbReference>
<keyword evidence="1" id="KW-0805">Transcription regulation</keyword>
<evidence type="ECO:0000259" key="5">
    <source>
        <dbReference type="PROSITE" id="PS01124"/>
    </source>
</evidence>
<dbReference type="InterPro" id="IPR009057">
    <property type="entry name" value="Homeodomain-like_sf"/>
</dbReference>
<keyword evidence="3" id="KW-0804">Transcription</keyword>
<proteinExistence type="predicted"/>
<dbReference type="SUPFAM" id="SSF46689">
    <property type="entry name" value="Homeodomain-like"/>
    <property type="match status" value="1"/>
</dbReference>
<feature type="transmembrane region" description="Helical" evidence="4">
    <location>
        <begin position="180"/>
        <end position="198"/>
    </location>
</feature>
<gene>
    <name evidence="6" type="ORF">DDR33_20990</name>
</gene>
<accession>A0A2U2PC47</accession>
<feature type="domain" description="HTH araC/xylS-type" evidence="5">
    <location>
        <begin position="246"/>
        <end position="347"/>
    </location>
</feature>
<feature type="transmembrane region" description="Helical" evidence="4">
    <location>
        <begin position="31"/>
        <end position="57"/>
    </location>
</feature>
<protein>
    <recommendedName>
        <fullName evidence="5">HTH araC/xylS-type domain-containing protein</fullName>
    </recommendedName>
</protein>
<sequence>MIFYLRSFAFLLLLIILVSFFFKKFSRYRYLFLFLITALSHGLAVMVNAGIPLVLLFGPLILLALRDYRRKPVQRRKALLHCLPFLLFSLWYFVLYWLIFRGLYSEEILEGYYIAYFLAMPVSLISYGIMCLMRSAGKQSTFEAMADQLCFLEIIAGLLILCFFVNFATGLPHFSFNIQWIVLALQGTSVMLVIRFLVYSYRRTQQRKPEKKKWEEPQLVPLDERIRSYKGTMPSLDMLASYEEKLRVYFITSKAFLNPGLTAGMVADELGISKYHFSVLLNVYVGRNFYNFLAYYRIAYAIELIEKSESSFSMEALASECGFNSKTSFNRYFREFTGLTPSEFKGYLGNSGVEVPA</sequence>
<keyword evidence="4" id="KW-0812">Transmembrane</keyword>
<evidence type="ECO:0000256" key="4">
    <source>
        <dbReference type="SAM" id="Phobius"/>
    </source>
</evidence>
<keyword evidence="7" id="KW-1185">Reference proteome</keyword>
<keyword evidence="4" id="KW-1133">Transmembrane helix</keyword>
<evidence type="ECO:0000256" key="1">
    <source>
        <dbReference type="ARBA" id="ARBA00023015"/>
    </source>
</evidence>